<evidence type="ECO:0000313" key="1">
    <source>
        <dbReference type="EMBL" id="KJA18346.1"/>
    </source>
</evidence>
<protein>
    <submittedName>
        <fullName evidence="1">Uncharacterized protein</fullName>
    </submittedName>
</protein>
<dbReference type="Proteomes" id="UP000054270">
    <property type="component" value="Unassembled WGS sequence"/>
</dbReference>
<keyword evidence="2" id="KW-1185">Reference proteome</keyword>
<accession>A0A0D2NNK5</accession>
<gene>
    <name evidence="1" type="ORF">HYPSUDRAFT_961016</name>
</gene>
<name>A0A0D2NNK5_HYPSF</name>
<organism evidence="1 2">
    <name type="scientific">Hypholoma sublateritium (strain FD-334 SS-4)</name>
    <dbReference type="NCBI Taxonomy" id="945553"/>
    <lineage>
        <taxon>Eukaryota</taxon>
        <taxon>Fungi</taxon>
        <taxon>Dikarya</taxon>
        <taxon>Basidiomycota</taxon>
        <taxon>Agaricomycotina</taxon>
        <taxon>Agaricomycetes</taxon>
        <taxon>Agaricomycetidae</taxon>
        <taxon>Agaricales</taxon>
        <taxon>Agaricineae</taxon>
        <taxon>Strophariaceae</taxon>
        <taxon>Hypholoma</taxon>
    </lineage>
</organism>
<sequence length="105" mass="12141">MDDLESFFYTFCCLCCTFSAPRRKLGLFPHLLRWSEPNLARALDAETVVYTFCFTRVFRPAYRPTRTSAVTCSAISCATCAISSKRLILRYRAHRRTARRCRALS</sequence>
<proteinExistence type="predicted"/>
<dbReference type="AlphaFoldDB" id="A0A0D2NNK5"/>
<reference evidence="2" key="1">
    <citation type="submission" date="2014-04" db="EMBL/GenBank/DDBJ databases">
        <title>Evolutionary Origins and Diversification of the Mycorrhizal Mutualists.</title>
        <authorList>
            <consortium name="DOE Joint Genome Institute"/>
            <consortium name="Mycorrhizal Genomics Consortium"/>
            <person name="Kohler A."/>
            <person name="Kuo A."/>
            <person name="Nagy L.G."/>
            <person name="Floudas D."/>
            <person name="Copeland A."/>
            <person name="Barry K.W."/>
            <person name="Cichocki N."/>
            <person name="Veneault-Fourrey C."/>
            <person name="LaButti K."/>
            <person name="Lindquist E.A."/>
            <person name="Lipzen A."/>
            <person name="Lundell T."/>
            <person name="Morin E."/>
            <person name="Murat C."/>
            <person name="Riley R."/>
            <person name="Ohm R."/>
            <person name="Sun H."/>
            <person name="Tunlid A."/>
            <person name="Henrissat B."/>
            <person name="Grigoriev I.V."/>
            <person name="Hibbett D.S."/>
            <person name="Martin F."/>
        </authorList>
    </citation>
    <scope>NUCLEOTIDE SEQUENCE [LARGE SCALE GENOMIC DNA]</scope>
    <source>
        <strain evidence="2">FD-334 SS-4</strain>
    </source>
</reference>
<dbReference type="EMBL" id="KN817590">
    <property type="protein sequence ID" value="KJA18346.1"/>
    <property type="molecule type" value="Genomic_DNA"/>
</dbReference>
<evidence type="ECO:0000313" key="2">
    <source>
        <dbReference type="Proteomes" id="UP000054270"/>
    </source>
</evidence>